<sequence length="37" mass="4385">MDFFSPTGVKNVFKKYISQGIFDYLIISEKLYQTIIH</sequence>
<organism evidence="1 2">
    <name type="scientific">Enterococcus ratti</name>
    <dbReference type="NCBI Taxonomy" id="150033"/>
    <lineage>
        <taxon>Bacteria</taxon>
        <taxon>Bacillati</taxon>
        <taxon>Bacillota</taxon>
        <taxon>Bacilli</taxon>
        <taxon>Lactobacillales</taxon>
        <taxon>Enterococcaceae</taxon>
        <taxon>Enterococcus</taxon>
    </lineage>
</organism>
<name>A0A1L8WGY1_9ENTE</name>
<evidence type="ECO:0000313" key="2">
    <source>
        <dbReference type="Proteomes" id="UP000182152"/>
    </source>
</evidence>
<dbReference type="Proteomes" id="UP000182152">
    <property type="component" value="Unassembled WGS sequence"/>
</dbReference>
<comment type="caution">
    <text evidence="1">The sequence shown here is derived from an EMBL/GenBank/DDBJ whole genome shotgun (WGS) entry which is preliminary data.</text>
</comment>
<dbReference type="EMBL" id="JXLB01000015">
    <property type="protein sequence ID" value="OJG80300.1"/>
    <property type="molecule type" value="Genomic_DNA"/>
</dbReference>
<gene>
    <name evidence="1" type="ORF">RV14_GL000669</name>
</gene>
<accession>A0A1L8WGY1</accession>
<protein>
    <submittedName>
        <fullName evidence="1">Uncharacterized protein</fullName>
    </submittedName>
</protein>
<proteinExistence type="predicted"/>
<dbReference type="AlphaFoldDB" id="A0A1L8WGY1"/>
<keyword evidence="2" id="KW-1185">Reference proteome</keyword>
<reference evidence="1 2" key="1">
    <citation type="submission" date="2014-12" db="EMBL/GenBank/DDBJ databases">
        <title>Draft genome sequences of 29 type strains of Enterococci.</title>
        <authorList>
            <person name="Zhong Z."/>
            <person name="Sun Z."/>
            <person name="Liu W."/>
            <person name="Zhang W."/>
            <person name="Zhang H."/>
        </authorList>
    </citation>
    <scope>NUCLEOTIDE SEQUENCE [LARGE SCALE GENOMIC DNA]</scope>
    <source>
        <strain evidence="1 2">DSM 15687</strain>
    </source>
</reference>
<dbReference type="STRING" id="150033.RV14_GL000669"/>
<evidence type="ECO:0000313" key="1">
    <source>
        <dbReference type="EMBL" id="OJG80300.1"/>
    </source>
</evidence>